<dbReference type="InterPro" id="IPR036259">
    <property type="entry name" value="MFS_trans_sf"/>
</dbReference>
<dbReference type="InterPro" id="IPR003663">
    <property type="entry name" value="Sugar/inositol_transpt"/>
</dbReference>
<name>A0A9P1G0Q5_9DINO</name>
<feature type="transmembrane region" description="Helical" evidence="16">
    <location>
        <begin position="662"/>
        <end position="683"/>
    </location>
</feature>
<feature type="transmembrane region" description="Helical" evidence="16">
    <location>
        <begin position="310"/>
        <end position="337"/>
    </location>
</feature>
<dbReference type="GO" id="GO:0007019">
    <property type="term" value="P:microtubule depolymerization"/>
    <property type="evidence" value="ECO:0007669"/>
    <property type="project" value="TreeGrafter"/>
</dbReference>
<dbReference type="PANTHER" id="PTHR19845">
    <property type="entry name" value="KATANIN P80 SUBUNIT"/>
    <property type="match status" value="1"/>
</dbReference>
<evidence type="ECO:0000256" key="7">
    <source>
        <dbReference type="ARBA" id="ARBA00023136"/>
    </source>
</evidence>
<comment type="catalytic activity">
    <reaction evidence="8">
        <text>D-galactose(in) = D-galactose(out)</text>
        <dbReference type="Rhea" id="RHEA:34915"/>
        <dbReference type="ChEBI" id="CHEBI:4139"/>
    </reaction>
    <physiologicalReaction direction="right-to-left" evidence="8">
        <dbReference type="Rhea" id="RHEA:34917"/>
    </physiologicalReaction>
</comment>
<dbReference type="FunFam" id="2.130.10.10:FF:000462">
    <property type="entry name" value="Katanin p80 WD40 repeat-containing subunit B1"/>
    <property type="match status" value="1"/>
</dbReference>
<evidence type="ECO:0000256" key="11">
    <source>
        <dbReference type="ARBA" id="ARBA00044662"/>
    </source>
</evidence>
<feature type="transmembrane region" description="Helical" evidence="16">
    <location>
        <begin position="459"/>
        <end position="481"/>
    </location>
</feature>
<proteinExistence type="predicted"/>
<evidence type="ECO:0000256" key="9">
    <source>
        <dbReference type="ARBA" id="ARBA00044648"/>
    </source>
</evidence>
<evidence type="ECO:0000259" key="17">
    <source>
        <dbReference type="PROSITE" id="PS50850"/>
    </source>
</evidence>
<feature type="transmembrane region" description="Helical" evidence="16">
    <location>
        <begin position="390"/>
        <end position="408"/>
    </location>
</feature>
<dbReference type="Gene3D" id="1.20.1250.20">
    <property type="entry name" value="MFS general substrate transporter like domains"/>
    <property type="match status" value="1"/>
</dbReference>
<evidence type="ECO:0000256" key="1">
    <source>
        <dbReference type="ARBA" id="ARBA00004141"/>
    </source>
</evidence>
<dbReference type="PRINTS" id="PR00320">
    <property type="entry name" value="GPROTEINBRPT"/>
</dbReference>
<keyword evidence="5" id="KW-0677">Repeat</keyword>
<dbReference type="InterPro" id="IPR005829">
    <property type="entry name" value="Sugar_transporter_CS"/>
</dbReference>
<dbReference type="EMBL" id="CAMXCT030001803">
    <property type="protein sequence ID" value="CAL4780544.1"/>
    <property type="molecule type" value="Genomic_DNA"/>
</dbReference>
<dbReference type="SUPFAM" id="SSF103473">
    <property type="entry name" value="MFS general substrate transporter"/>
    <property type="match status" value="1"/>
</dbReference>
<dbReference type="InterPro" id="IPR020472">
    <property type="entry name" value="WD40_PAC1"/>
</dbReference>
<evidence type="ECO:0000256" key="8">
    <source>
        <dbReference type="ARBA" id="ARBA00044637"/>
    </source>
</evidence>
<evidence type="ECO:0000256" key="5">
    <source>
        <dbReference type="ARBA" id="ARBA00022737"/>
    </source>
</evidence>
<feature type="repeat" description="WD" evidence="15">
    <location>
        <begin position="139"/>
        <end position="180"/>
    </location>
</feature>
<feature type="transmembrane region" description="Helical" evidence="16">
    <location>
        <begin position="601"/>
        <end position="621"/>
    </location>
</feature>
<dbReference type="EMBL" id="CAMXCT020001803">
    <property type="protein sequence ID" value="CAL1146607.1"/>
    <property type="molecule type" value="Genomic_DNA"/>
</dbReference>
<dbReference type="InterPro" id="IPR020846">
    <property type="entry name" value="MFS_dom"/>
</dbReference>
<evidence type="ECO:0000256" key="6">
    <source>
        <dbReference type="ARBA" id="ARBA00022989"/>
    </source>
</evidence>
<dbReference type="Pfam" id="PF00083">
    <property type="entry name" value="Sugar_tr"/>
    <property type="match status" value="1"/>
</dbReference>
<keyword evidence="3 15" id="KW-0853">WD repeat</keyword>
<comment type="subcellular location">
    <subcellularLocation>
        <location evidence="1">Membrane</location>
        <topology evidence="1">Multi-pass membrane protein</topology>
    </subcellularLocation>
</comment>
<dbReference type="InterPro" id="IPR019775">
    <property type="entry name" value="WD40_repeat_CS"/>
</dbReference>
<feature type="transmembrane region" description="Helical" evidence="16">
    <location>
        <begin position="720"/>
        <end position="737"/>
    </location>
</feature>
<dbReference type="PRINTS" id="PR00171">
    <property type="entry name" value="SUGRTRNSPORT"/>
</dbReference>
<dbReference type="PROSITE" id="PS50082">
    <property type="entry name" value="WD_REPEATS_2"/>
    <property type="match status" value="5"/>
</dbReference>
<keyword evidence="7 16" id="KW-0472">Membrane</keyword>
<evidence type="ECO:0000313" key="20">
    <source>
        <dbReference type="Proteomes" id="UP001152797"/>
    </source>
</evidence>
<dbReference type="CDD" id="cd00200">
    <property type="entry name" value="WD40"/>
    <property type="match status" value="1"/>
</dbReference>
<dbReference type="EMBL" id="CAMXCT010001803">
    <property type="protein sequence ID" value="CAI3993232.1"/>
    <property type="molecule type" value="Genomic_DNA"/>
</dbReference>
<dbReference type="PROSITE" id="PS00217">
    <property type="entry name" value="SUGAR_TRANSPORT_2"/>
    <property type="match status" value="1"/>
</dbReference>
<dbReference type="Proteomes" id="UP001152797">
    <property type="component" value="Unassembled WGS sequence"/>
</dbReference>
<dbReference type="InterPro" id="IPR001680">
    <property type="entry name" value="WD40_rpt"/>
</dbReference>
<dbReference type="PANTHER" id="PTHR19845:SF0">
    <property type="entry name" value="KATANIN P80 WD40 REPEAT-CONTAINING SUBUNIT B1"/>
    <property type="match status" value="1"/>
</dbReference>
<reference evidence="18" key="1">
    <citation type="submission" date="2022-10" db="EMBL/GenBank/DDBJ databases">
        <authorList>
            <person name="Chen Y."/>
            <person name="Dougan E. K."/>
            <person name="Chan C."/>
            <person name="Rhodes N."/>
            <person name="Thang M."/>
        </authorList>
    </citation>
    <scope>NUCLEOTIDE SEQUENCE</scope>
</reference>
<comment type="catalytic activity">
    <reaction evidence="10">
        <text>D-xylose(out) = D-xylose(in)</text>
        <dbReference type="Rhea" id="RHEA:78427"/>
        <dbReference type="ChEBI" id="CHEBI:53455"/>
    </reaction>
    <physiologicalReaction direction="left-to-right" evidence="10">
        <dbReference type="Rhea" id="RHEA:78428"/>
    </physiologicalReaction>
</comment>
<dbReference type="PROSITE" id="PS50294">
    <property type="entry name" value="WD_REPEATS_REGION"/>
    <property type="match status" value="3"/>
</dbReference>
<sequence>MAKRVWKLQDFVAHSGRVQCARLGEKSGQVLATGGDDKRVNIWKVGKANAMMSLTGHTSAVECLVFDKQEEVLIVGCGGGSMQCWNLEYRKMAGSLAGHRNACTCVEWFHPYGEFFASGSNDTNLKIWDLRRKSCIQTYPGHSAAISSIRFSPHGRWVASGGLDNQVKIWDLTAGKQMKDLDLHKAAVTSLAFHPKEYLLVSGSADRTVILWSLESFTSVGLSTAGMTAVQAVKFYPEDQAWELGIISSFFSSTFPSRVLGHPIAYAMAPVAVVDKSSRPSLSQGEVEVILKQAGIEENSPDAFHGRGGISMVVAVAVFSSLAGLLMGLDIGYIAGVKTMDSFSEGLLHEEKIKDTQDSLITMIFGVGAAVAAFPPVMDCCVSKLGRKGAVIFGGLVFCLGAALQALAPQPKDPKDPKAINMAMMLLGRIIAGFSVGLLSGNAPVYTSEIAPPALRGALVTGFQFAITVGIMIAFLLALVLEDVEKPYGGWRWVIAAQIVPGIMLVIGGIFMPGSPRYLVQQGKPRQALRCLLLLRSEDVREELAEICQEHEMDSTTKGTWVEFCSGDNCALVRLGGGNAFMYDGPLIFDKLFGNEHAGRLFTLVSGVVNIFATIPGLFLVDKCGRTVLMKWSAVGMMFCSGVLASIGDLCFEDDIGTCGPWAKWTATLAICGFILNFAYGCWTMKGEAGAGWGGMAWVYCAEMFPQKHRTKGVAATTDANWVGNILIAFLPPLMFANWGFNTFWVFVGTNCLCLFCAMSLPETKDKSLEEITLMFNHWFHPG</sequence>
<protein>
    <recommendedName>
        <fullName evidence="14">Hexose transporter 1</fullName>
    </recommendedName>
</protein>
<dbReference type="GO" id="GO:0008352">
    <property type="term" value="C:katanin complex"/>
    <property type="evidence" value="ECO:0007669"/>
    <property type="project" value="TreeGrafter"/>
</dbReference>
<comment type="catalytic activity">
    <reaction evidence="11">
        <text>D-mannose(out) = D-mannose(in)</text>
        <dbReference type="Rhea" id="RHEA:78391"/>
        <dbReference type="ChEBI" id="CHEBI:4208"/>
    </reaction>
    <physiologicalReaction direction="left-to-right" evidence="11">
        <dbReference type="Rhea" id="RHEA:78392"/>
    </physiologicalReaction>
</comment>
<comment type="catalytic activity">
    <reaction evidence="9">
        <text>D-glucose(out) = D-glucose(in)</text>
        <dbReference type="Rhea" id="RHEA:60376"/>
        <dbReference type="ChEBI" id="CHEBI:4167"/>
    </reaction>
    <physiologicalReaction direction="left-to-right" evidence="9">
        <dbReference type="Rhea" id="RHEA:60377"/>
    </physiologicalReaction>
</comment>
<dbReference type="GO" id="GO:0022857">
    <property type="term" value="F:transmembrane transporter activity"/>
    <property type="evidence" value="ECO:0007669"/>
    <property type="project" value="InterPro"/>
</dbReference>
<dbReference type="NCBIfam" id="TIGR00879">
    <property type="entry name" value="SP"/>
    <property type="match status" value="1"/>
</dbReference>
<dbReference type="OrthoDB" id="538223at2759"/>
<evidence type="ECO:0000256" key="4">
    <source>
        <dbReference type="ARBA" id="ARBA00022692"/>
    </source>
</evidence>
<dbReference type="PROSITE" id="PS50850">
    <property type="entry name" value="MFS"/>
    <property type="match status" value="1"/>
</dbReference>
<comment type="catalytic activity">
    <reaction evidence="12">
        <text>D-glucosamine(out) = D-glucosamine(in)</text>
        <dbReference type="Rhea" id="RHEA:78423"/>
        <dbReference type="ChEBI" id="CHEBI:58723"/>
    </reaction>
    <physiologicalReaction direction="left-to-right" evidence="12">
        <dbReference type="Rhea" id="RHEA:78424"/>
    </physiologicalReaction>
</comment>
<evidence type="ECO:0000256" key="14">
    <source>
        <dbReference type="ARBA" id="ARBA00044780"/>
    </source>
</evidence>
<evidence type="ECO:0000256" key="10">
    <source>
        <dbReference type="ARBA" id="ARBA00044656"/>
    </source>
</evidence>
<feature type="transmembrane region" description="Helical" evidence="16">
    <location>
        <begin position="493"/>
        <end position="512"/>
    </location>
</feature>
<dbReference type="InterPro" id="IPR036322">
    <property type="entry name" value="WD40_repeat_dom_sf"/>
</dbReference>
<dbReference type="SUPFAM" id="SSF50978">
    <property type="entry name" value="WD40 repeat-like"/>
    <property type="match status" value="1"/>
</dbReference>
<dbReference type="SMART" id="SM00320">
    <property type="entry name" value="WD40"/>
    <property type="match status" value="5"/>
</dbReference>
<dbReference type="AlphaFoldDB" id="A0A9P1G0Q5"/>
<comment type="subunit">
    <text evidence="2">Homodimer.</text>
</comment>
<reference evidence="19" key="2">
    <citation type="submission" date="2024-04" db="EMBL/GenBank/DDBJ databases">
        <authorList>
            <person name="Chen Y."/>
            <person name="Shah S."/>
            <person name="Dougan E. K."/>
            <person name="Thang M."/>
            <person name="Chan C."/>
        </authorList>
    </citation>
    <scope>NUCLEOTIDE SEQUENCE [LARGE SCALE GENOMIC DNA]</scope>
</reference>
<keyword evidence="4 16" id="KW-0812">Transmembrane</keyword>
<dbReference type="InterPro" id="IPR005828">
    <property type="entry name" value="MFS_sugar_transport-like"/>
</dbReference>
<feature type="repeat" description="WD" evidence="15">
    <location>
        <begin position="11"/>
        <end position="53"/>
    </location>
</feature>
<evidence type="ECO:0000256" key="16">
    <source>
        <dbReference type="SAM" id="Phobius"/>
    </source>
</evidence>
<feature type="repeat" description="WD" evidence="15">
    <location>
        <begin position="181"/>
        <end position="222"/>
    </location>
</feature>
<dbReference type="PROSITE" id="PS00678">
    <property type="entry name" value="WD_REPEATS_1"/>
    <property type="match status" value="1"/>
</dbReference>
<gene>
    <name evidence="18" type="ORF">C1SCF055_LOCUS20002</name>
</gene>
<evidence type="ECO:0000256" key="12">
    <source>
        <dbReference type="ARBA" id="ARBA00044668"/>
    </source>
</evidence>
<evidence type="ECO:0000256" key="13">
    <source>
        <dbReference type="ARBA" id="ARBA00044710"/>
    </source>
</evidence>
<feature type="transmembrane region" description="Helical" evidence="16">
    <location>
        <begin position="628"/>
        <end position="647"/>
    </location>
</feature>
<keyword evidence="20" id="KW-1185">Reference proteome</keyword>
<feature type="transmembrane region" description="Helical" evidence="16">
    <location>
        <begin position="358"/>
        <end position="378"/>
    </location>
</feature>
<organism evidence="18">
    <name type="scientific">Cladocopium goreaui</name>
    <dbReference type="NCBI Taxonomy" id="2562237"/>
    <lineage>
        <taxon>Eukaryota</taxon>
        <taxon>Sar</taxon>
        <taxon>Alveolata</taxon>
        <taxon>Dinophyceae</taxon>
        <taxon>Suessiales</taxon>
        <taxon>Symbiodiniaceae</taxon>
        <taxon>Cladocopium</taxon>
    </lineage>
</organism>
<evidence type="ECO:0000313" key="18">
    <source>
        <dbReference type="EMBL" id="CAI3993232.1"/>
    </source>
</evidence>
<feature type="repeat" description="WD" evidence="15">
    <location>
        <begin position="54"/>
        <end position="95"/>
    </location>
</feature>
<dbReference type="Gene3D" id="2.130.10.10">
    <property type="entry name" value="YVTN repeat-like/Quinoprotein amine dehydrogenase"/>
    <property type="match status" value="2"/>
</dbReference>
<feature type="transmembrane region" description="Helical" evidence="16">
    <location>
        <begin position="420"/>
        <end position="439"/>
    </location>
</feature>
<evidence type="ECO:0000313" key="19">
    <source>
        <dbReference type="EMBL" id="CAL1146607.1"/>
    </source>
</evidence>
<dbReference type="InterPro" id="IPR015943">
    <property type="entry name" value="WD40/YVTN_repeat-like_dom_sf"/>
</dbReference>
<dbReference type="Pfam" id="PF00400">
    <property type="entry name" value="WD40"/>
    <property type="match status" value="5"/>
</dbReference>
<dbReference type="GO" id="GO:0016020">
    <property type="term" value="C:membrane"/>
    <property type="evidence" value="ECO:0007669"/>
    <property type="project" value="UniProtKB-SubCell"/>
</dbReference>
<evidence type="ECO:0000256" key="15">
    <source>
        <dbReference type="PROSITE-ProRule" id="PRU00221"/>
    </source>
</evidence>
<evidence type="ECO:0000256" key="3">
    <source>
        <dbReference type="ARBA" id="ARBA00022574"/>
    </source>
</evidence>
<comment type="caution">
    <text evidence="18">The sequence shown here is derived from an EMBL/GenBank/DDBJ whole genome shotgun (WGS) entry which is preliminary data.</text>
</comment>
<keyword evidence="6 16" id="KW-1133">Transmembrane helix</keyword>
<comment type="catalytic activity">
    <reaction evidence="13">
        <text>D-fructose(out) = D-fructose(in)</text>
        <dbReference type="Rhea" id="RHEA:60372"/>
        <dbReference type="ChEBI" id="CHEBI:37721"/>
    </reaction>
    <physiologicalReaction direction="left-to-right" evidence="13">
        <dbReference type="Rhea" id="RHEA:60373"/>
    </physiologicalReaction>
</comment>
<evidence type="ECO:0000256" key="2">
    <source>
        <dbReference type="ARBA" id="ARBA00011738"/>
    </source>
</evidence>
<feature type="repeat" description="WD" evidence="15">
    <location>
        <begin position="96"/>
        <end position="138"/>
    </location>
</feature>
<feature type="domain" description="Major facilitator superfamily (MFS) profile" evidence="17">
    <location>
        <begin position="316"/>
        <end position="766"/>
    </location>
</feature>
<accession>A0A9P1G0Q5</accession>